<feature type="non-terminal residue" evidence="1">
    <location>
        <position position="1"/>
    </location>
</feature>
<name>A0ACA9Q892_9GLOM</name>
<gene>
    <name evidence="1" type="ORF">RPERSI_LOCUS13214</name>
</gene>
<comment type="caution">
    <text evidence="1">The sequence shown here is derived from an EMBL/GenBank/DDBJ whole genome shotgun (WGS) entry which is preliminary data.</text>
</comment>
<evidence type="ECO:0000313" key="2">
    <source>
        <dbReference type="Proteomes" id="UP000789920"/>
    </source>
</evidence>
<reference evidence="1" key="1">
    <citation type="submission" date="2021-06" db="EMBL/GenBank/DDBJ databases">
        <authorList>
            <person name="Kallberg Y."/>
            <person name="Tangrot J."/>
            <person name="Rosling A."/>
        </authorList>
    </citation>
    <scope>NUCLEOTIDE SEQUENCE</scope>
    <source>
        <strain evidence="1">MA461A</strain>
    </source>
</reference>
<protein>
    <submittedName>
        <fullName evidence="1">13131_t:CDS:1</fullName>
    </submittedName>
</protein>
<evidence type="ECO:0000313" key="1">
    <source>
        <dbReference type="EMBL" id="CAG8741649.1"/>
    </source>
</evidence>
<dbReference type="Proteomes" id="UP000789920">
    <property type="component" value="Unassembled WGS sequence"/>
</dbReference>
<sequence length="48" mass="5408">NVWDIIGPLMNRLVPGWVALTAEVQVFRTLTGTYLEAFNEARAGFRTL</sequence>
<proteinExistence type="predicted"/>
<keyword evidence="2" id="KW-1185">Reference proteome</keyword>
<dbReference type="EMBL" id="CAJVQC010029082">
    <property type="protein sequence ID" value="CAG8741649.1"/>
    <property type="molecule type" value="Genomic_DNA"/>
</dbReference>
<organism evidence="1 2">
    <name type="scientific">Racocetra persica</name>
    <dbReference type="NCBI Taxonomy" id="160502"/>
    <lineage>
        <taxon>Eukaryota</taxon>
        <taxon>Fungi</taxon>
        <taxon>Fungi incertae sedis</taxon>
        <taxon>Mucoromycota</taxon>
        <taxon>Glomeromycotina</taxon>
        <taxon>Glomeromycetes</taxon>
        <taxon>Diversisporales</taxon>
        <taxon>Gigasporaceae</taxon>
        <taxon>Racocetra</taxon>
    </lineage>
</organism>
<accession>A0ACA9Q892</accession>
<feature type="non-terminal residue" evidence="1">
    <location>
        <position position="48"/>
    </location>
</feature>